<gene>
    <name evidence="2" type="ORF">PLEPLA_LOCUS14344</name>
</gene>
<name>A0A9N7YI15_PLEPL</name>
<feature type="compositionally biased region" description="Basic and acidic residues" evidence="1">
    <location>
        <begin position="132"/>
        <end position="167"/>
    </location>
</feature>
<feature type="region of interest" description="Disordered" evidence="1">
    <location>
        <begin position="81"/>
        <end position="192"/>
    </location>
</feature>
<accession>A0A9N7YI15</accession>
<organism evidence="2 3">
    <name type="scientific">Pleuronectes platessa</name>
    <name type="common">European plaice</name>
    <dbReference type="NCBI Taxonomy" id="8262"/>
    <lineage>
        <taxon>Eukaryota</taxon>
        <taxon>Metazoa</taxon>
        <taxon>Chordata</taxon>
        <taxon>Craniata</taxon>
        <taxon>Vertebrata</taxon>
        <taxon>Euteleostomi</taxon>
        <taxon>Actinopterygii</taxon>
        <taxon>Neopterygii</taxon>
        <taxon>Teleostei</taxon>
        <taxon>Neoteleostei</taxon>
        <taxon>Acanthomorphata</taxon>
        <taxon>Carangaria</taxon>
        <taxon>Pleuronectiformes</taxon>
        <taxon>Pleuronectoidei</taxon>
        <taxon>Pleuronectidae</taxon>
        <taxon>Pleuronectes</taxon>
    </lineage>
</organism>
<feature type="compositionally biased region" description="Basic residues" evidence="1">
    <location>
        <begin position="119"/>
        <end position="131"/>
    </location>
</feature>
<comment type="caution">
    <text evidence="2">The sequence shown here is derived from an EMBL/GenBank/DDBJ whole genome shotgun (WGS) entry which is preliminary data.</text>
</comment>
<evidence type="ECO:0000313" key="2">
    <source>
        <dbReference type="EMBL" id="CAB1426408.1"/>
    </source>
</evidence>
<sequence>MWQLCSLQTLSVRPPRLQCVSGDGLAAVTISLFSQCAVGRRNTGTFSLCSQKTVVKPSEVPNQALNSSSLVSHDEWNERPVGTAWLGPRPLGPLASQAGASLRERRPMKPHPSCDGGERRRRRKDRKRKQNRHVDGRREQSRRKEREGDGGVEELRVRHTHTGEGRHHTTPGSNQQTERRKSQRLQELTETTTTEPLGGAWILKLRWRGNTITITAQVEFQEMFVGARKTSAPGQTCREVNIPEKHWAAGGVCSAAQRQSRSLWTSGGATERHIFTASSHSPEVNVSSLCFVLTRLQLRLLPQLQPTPHKQVENEALMEEAAAAPASRGSGDITRA</sequence>
<evidence type="ECO:0000256" key="1">
    <source>
        <dbReference type="SAM" id="MobiDB-lite"/>
    </source>
</evidence>
<dbReference type="EMBL" id="CADEAL010000886">
    <property type="protein sequence ID" value="CAB1426408.1"/>
    <property type="molecule type" value="Genomic_DNA"/>
</dbReference>
<evidence type="ECO:0000313" key="3">
    <source>
        <dbReference type="Proteomes" id="UP001153269"/>
    </source>
</evidence>
<keyword evidence="3" id="KW-1185">Reference proteome</keyword>
<dbReference type="AlphaFoldDB" id="A0A9N7YI15"/>
<protein>
    <submittedName>
        <fullName evidence="2">Uncharacterized protein</fullName>
    </submittedName>
</protein>
<dbReference type="Proteomes" id="UP001153269">
    <property type="component" value="Unassembled WGS sequence"/>
</dbReference>
<proteinExistence type="predicted"/>
<reference evidence="2" key="1">
    <citation type="submission" date="2020-03" db="EMBL/GenBank/DDBJ databases">
        <authorList>
            <person name="Weist P."/>
        </authorList>
    </citation>
    <scope>NUCLEOTIDE SEQUENCE</scope>
</reference>